<dbReference type="EMBL" id="BMAU01021255">
    <property type="protein sequence ID" value="GFY05906.1"/>
    <property type="molecule type" value="Genomic_DNA"/>
</dbReference>
<protein>
    <submittedName>
        <fullName evidence="1">Uncharacterized protein</fullName>
    </submittedName>
</protein>
<accession>A0A8X6S3Q6</accession>
<evidence type="ECO:0000313" key="2">
    <source>
        <dbReference type="Proteomes" id="UP000887159"/>
    </source>
</evidence>
<gene>
    <name evidence="1" type="ORF">TNCV_4405711</name>
</gene>
<proteinExistence type="predicted"/>
<organism evidence="1 2">
    <name type="scientific">Trichonephila clavipes</name>
    <name type="common">Golden silk orbweaver</name>
    <name type="synonym">Nephila clavipes</name>
    <dbReference type="NCBI Taxonomy" id="2585209"/>
    <lineage>
        <taxon>Eukaryota</taxon>
        <taxon>Metazoa</taxon>
        <taxon>Ecdysozoa</taxon>
        <taxon>Arthropoda</taxon>
        <taxon>Chelicerata</taxon>
        <taxon>Arachnida</taxon>
        <taxon>Araneae</taxon>
        <taxon>Araneomorphae</taxon>
        <taxon>Entelegynae</taxon>
        <taxon>Araneoidea</taxon>
        <taxon>Nephilidae</taxon>
        <taxon>Trichonephila</taxon>
    </lineage>
</organism>
<evidence type="ECO:0000313" key="1">
    <source>
        <dbReference type="EMBL" id="GFY05906.1"/>
    </source>
</evidence>
<reference evidence="1" key="1">
    <citation type="submission" date="2020-08" db="EMBL/GenBank/DDBJ databases">
        <title>Multicomponent nature underlies the extraordinary mechanical properties of spider dragline silk.</title>
        <authorList>
            <person name="Kono N."/>
            <person name="Nakamura H."/>
            <person name="Mori M."/>
            <person name="Yoshida Y."/>
            <person name="Ohtoshi R."/>
            <person name="Malay A.D."/>
            <person name="Moran D.A.P."/>
            <person name="Tomita M."/>
            <person name="Numata K."/>
            <person name="Arakawa K."/>
        </authorList>
    </citation>
    <scope>NUCLEOTIDE SEQUENCE</scope>
</reference>
<dbReference type="Proteomes" id="UP000887159">
    <property type="component" value="Unassembled WGS sequence"/>
</dbReference>
<name>A0A8X6S3Q6_TRICX</name>
<keyword evidence="2" id="KW-1185">Reference proteome</keyword>
<comment type="caution">
    <text evidence="1">The sequence shown here is derived from an EMBL/GenBank/DDBJ whole genome shotgun (WGS) entry which is preliminary data.</text>
</comment>
<sequence length="70" mass="8209">MAINIKLSDYCKSRSPGIEDICKNENAFRLNSKRREQEKREVERVVKLRFYTGTPARLDATQPRDPLVTR</sequence>
<dbReference type="AlphaFoldDB" id="A0A8X6S3Q6"/>